<evidence type="ECO:0000256" key="2">
    <source>
        <dbReference type="ARBA" id="ARBA00023002"/>
    </source>
</evidence>
<dbReference type="Proteomes" id="UP001598130">
    <property type="component" value="Unassembled WGS sequence"/>
</dbReference>
<comment type="caution">
    <text evidence="3">The sequence shown here is derived from an EMBL/GenBank/DDBJ whole genome shotgun (WGS) entry which is preliminary data.</text>
</comment>
<evidence type="ECO:0000313" key="3">
    <source>
        <dbReference type="EMBL" id="MFD3264367.1"/>
    </source>
</evidence>
<dbReference type="Gene3D" id="3.50.50.60">
    <property type="entry name" value="FAD/NAD(P)-binding domain"/>
    <property type="match status" value="1"/>
</dbReference>
<name>A0ABW6CR15_9CAUL</name>
<keyword evidence="2" id="KW-0560">Oxidoreductase</keyword>
<protein>
    <submittedName>
        <fullName evidence="3">NAD(P)-binding protein</fullName>
    </submittedName>
</protein>
<dbReference type="PANTHER" id="PTHR48105">
    <property type="entry name" value="THIOREDOXIN REDUCTASE 1-RELATED-RELATED"/>
    <property type="match status" value="1"/>
</dbReference>
<dbReference type="InterPro" id="IPR050097">
    <property type="entry name" value="Ferredoxin-NADP_redctase_2"/>
</dbReference>
<proteinExistence type="predicted"/>
<reference evidence="3 4" key="1">
    <citation type="submission" date="2022-09" db="EMBL/GenBank/DDBJ databases">
        <title>New species of Phenylobacterium.</title>
        <authorList>
            <person name="Mieszkin S."/>
        </authorList>
    </citation>
    <scope>NUCLEOTIDE SEQUENCE [LARGE SCALE GENOMIC DNA]</scope>
    <source>
        <strain evidence="3 4">HK31-G</strain>
    </source>
</reference>
<accession>A0ABW6CR15</accession>
<keyword evidence="4" id="KW-1185">Reference proteome</keyword>
<organism evidence="3 4">
    <name type="scientific">Phenylobacterium ferrooxidans</name>
    <dbReference type="NCBI Taxonomy" id="2982689"/>
    <lineage>
        <taxon>Bacteria</taxon>
        <taxon>Pseudomonadati</taxon>
        <taxon>Pseudomonadota</taxon>
        <taxon>Alphaproteobacteria</taxon>
        <taxon>Caulobacterales</taxon>
        <taxon>Caulobacteraceae</taxon>
        <taxon>Phenylobacterium</taxon>
    </lineage>
</organism>
<evidence type="ECO:0000313" key="4">
    <source>
        <dbReference type="Proteomes" id="UP001598130"/>
    </source>
</evidence>
<dbReference type="RefSeq" id="WP_377369937.1">
    <property type="nucleotide sequence ID" value="NZ_JAOTJD010000017.1"/>
</dbReference>
<sequence>MGETVDCAIIGGGPAGLVAALYLVRFRRTVLIADKGSGRAALIPRSHNYPGFPDGVTGEDLLARLHAQVRRYGNPIQRGAA</sequence>
<dbReference type="Pfam" id="PF13450">
    <property type="entry name" value="NAD_binding_8"/>
    <property type="match status" value="1"/>
</dbReference>
<gene>
    <name evidence="3" type="ORF">OCL97_10395</name>
</gene>
<evidence type="ECO:0000256" key="1">
    <source>
        <dbReference type="ARBA" id="ARBA00022630"/>
    </source>
</evidence>
<dbReference type="InterPro" id="IPR036188">
    <property type="entry name" value="FAD/NAD-bd_sf"/>
</dbReference>
<keyword evidence="1" id="KW-0285">Flavoprotein</keyword>
<dbReference type="PRINTS" id="PR00469">
    <property type="entry name" value="PNDRDTASEII"/>
</dbReference>
<dbReference type="SUPFAM" id="SSF51905">
    <property type="entry name" value="FAD/NAD(P)-binding domain"/>
    <property type="match status" value="1"/>
</dbReference>
<dbReference type="EMBL" id="JAOTJD010000017">
    <property type="protein sequence ID" value="MFD3264367.1"/>
    <property type="molecule type" value="Genomic_DNA"/>
</dbReference>